<dbReference type="RefSeq" id="WP_058506370.1">
    <property type="nucleotide sequence ID" value="NZ_CAAAIK010000020.1"/>
</dbReference>
<dbReference type="PATRIC" id="fig|45073.5.peg.244"/>
<dbReference type="Pfam" id="PF14114">
    <property type="entry name" value="DUF4286"/>
    <property type="match status" value="1"/>
</dbReference>
<dbReference type="Proteomes" id="UP000054618">
    <property type="component" value="Unassembled WGS sequence"/>
</dbReference>
<gene>
    <name evidence="1" type="ORF">Lqui_0230</name>
</gene>
<evidence type="ECO:0000313" key="1">
    <source>
        <dbReference type="EMBL" id="KTD51386.1"/>
    </source>
</evidence>
<proteinExistence type="predicted"/>
<name>A0A0W0Y3N8_9GAMM</name>
<dbReference type="EMBL" id="LNYS01000006">
    <property type="protein sequence ID" value="KTD51386.1"/>
    <property type="molecule type" value="Genomic_DNA"/>
</dbReference>
<protein>
    <recommendedName>
        <fullName evidence="3">DUF4286 domain-containing protein</fullName>
    </recommendedName>
</protein>
<evidence type="ECO:0008006" key="3">
    <source>
        <dbReference type="Google" id="ProtNLM"/>
    </source>
</evidence>
<comment type="caution">
    <text evidence="1">The sequence shown here is derived from an EMBL/GenBank/DDBJ whole genome shotgun (WGS) entry which is preliminary data.</text>
</comment>
<organism evidence="1 2">
    <name type="scientific">Legionella quinlivanii</name>
    <dbReference type="NCBI Taxonomy" id="45073"/>
    <lineage>
        <taxon>Bacteria</taxon>
        <taxon>Pseudomonadati</taxon>
        <taxon>Pseudomonadota</taxon>
        <taxon>Gammaproteobacteria</taxon>
        <taxon>Legionellales</taxon>
        <taxon>Legionellaceae</taxon>
        <taxon>Legionella</taxon>
    </lineage>
</organism>
<dbReference type="STRING" id="45073.Lqui_0230"/>
<reference evidence="1 2" key="1">
    <citation type="submission" date="2015-11" db="EMBL/GenBank/DDBJ databases">
        <title>Genomic analysis of 38 Legionella species identifies large and diverse effector repertoires.</title>
        <authorList>
            <person name="Burstein D."/>
            <person name="Amaro F."/>
            <person name="Zusman T."/>
            <person name="Lifshitz Z."/>
            <person name="Cohen O."/>
            <person name="Gilbert J.A."/>
            <person name="Pupko T."/>
            <person name="Shuman H.A."/>
            <person name="Segal G."/>
        </authorList>
    </citation>
    <scope>NUCLEOTIDE SEQUENCE [LARGE SCALE GENOMIC DNA]</scope>
    <source>
        <strain evidence="1 2">CDC#1442-AUS-E</strain>
    </source>
</reference>
<evidence type="ECO:0000313" key="2">
    <source>
        <dbReference type="Proteomes" id="UP000054618"/>
    </source>
</evidence>
<dbReference type="AlphaFoldDB" id="A0A0W0Y3N8"/>
<accession>A0A0W0Y3N8</accession>
<sequence>MIKYEISVEIHPDIFDKYMVWLNTHVGKLLDIEGFLKAEVLTCIETEAVTWKKIKVDYYVKNYLAYQSYLENQAAAMRSEVPDDFKGLYSVERKIYEISEVINH</sequence>
<keyword evidence="2" id="KW-1185">Reference proteome</keyword>
<dbReference type="OrthoDB" id="34442at2"/>
<dbReference type="InterPro" id="IPR025563">
    <property type="entry name" value="DUF4286"/>
</dbReference>